<accession>A0AAV6Z0R2</accession>
<protein>
    <recommendedName>
        <fullName evidence="3">Secreted protein</fullName>
    </recommendedName>
</protein>
<name>A0AAV6Z0R2_ENGPU</name>
<comment type="caution">
    <text evidence="1">The sequence shown here is derived from an EMBL/GenBank/DDBJ whole genome shotgun (WGS) entry which is preliminary data.</text>
</comment>
<gene>
    <name evidence="1" type="ORF">GDO81_030209</name>
</gene>
<sequence>MWLSREFIRFCPCSWAVCVGLCVSLPPFAVVLSTLSHTMSLFCVVARSCDILSVFPNPLSAGPHSFHCLDFCLILTISP</sequence>
<keyword evidence="2" id="KW-1185">Reference proteome</keyword>
<dbReference type="AlphaFoldDB" id="A0AAV6Z0R2"/>
<reference evidence="1" key="1">
    <citation type="thesis" date="2020" institute="ProQuest LLC" country="789 East Eisenhower Parkway, Ann Arbor, MI, USA">
        <title>Comparative Genomics and Chromosome Evolution.</title>
        <authorList>
            <person name="Mudd A.B."/>
        </authorList>
    </citation>
    <scope>NUCLEOTIDE SEQUENCE</scope>
    <source>
        <strain evidence="1">237g6f4</strain>
        <tissue evidence="1">Blood</tissue>
    </source>
</reference>
<proteinExistence type="predicted"/>
<dbReference type="EMBL" id="WNYA01009159">
    <property type="protein sequence ID" value="KAG8540840.1"/>
    <property type="molecule type" value="Genomic_DNA"/>
</dbReference>
<evidence type="ECO:0000313" key="1">
    <source>
        <dbReference type="EMBL" id="KAG8540840.1"/>
    </source>
</evidence>
<dbReference type="Proteomes" id="UP000824782">
    <property type="component" value="Unassembled WGS sequence"/>
</dbReference>
<evidence type="ECO:0000313" key="2">
    <source>
        <dbReference type="Proteomes" id="UP000824782"/>
    </source>
</evidence>
<organism evidence="1 2">
    <name type="scientific">Engystomops pustulosus</name>
    <name type="common">Tungara frog</name>
    <name type="synonym">Physalaemus pustulosus</name>
    <dbReference type="NCBI Taxonomy" id="76066"/>
    <lineage>
        <taxon>Eukaryota</taxon>
        <taxon>Metazoa</taxon>
        <taxon>Chordata</taxon>
        <taxon>Craniata</taxon>
        <taxon>Vertebrata</taxon>
        <taxon>Euteleostomi</taxon>
        <taxon>Amphibia</taxon>
        <taxon>Batrachia</taxon>
        <taxon>Anura</taxon>
        <taxon>Neobatrachia</taxon>
        <taxon>Hyloidea</taxon>
        <taxon>Leptodactylidae</taxon>
        <taxon>Leiuperinae</taxon>
        <taxon>Engystomops</taxon>
    </lineage>
</organism>
<evidence type="ECO:0008006" key="3">
    <source>
        <dbReference type="Google" id="ProtNLM"/>
    </source>
</evidence>